<feature type="region of interest" description="Disordered" evidence="1">
    <location>
        <begin position="78"/>
        <end position="112"/>
    </location>
</feature>
<dbReference type="OrthoDB" id="28894at2759"/>
<dbReference type="OMA" id="EFNECET"/>
<feature type="compositionally biased region" description="Low complexity" evidence="1">
    <location>
        <begin position="80"/>
        <end position="94"/>
    </location>
</feature>
<reference evidence="2 3" key="1">
    <citation type="journal article" date="2007" name="Nature">
        <title>Evolution of genes and genomes on the Drosophila phylogeny.</title>
        <authorList>
            <consortium name="Drosophila 12 Genomes Consortium"/>
            <person name="Clark A.G."/>
            <person name="Eisen M.B."/>
            <person name="Smith D.R."/>
            <person name="Bergman C.M."/>
            <person name="Oliver B."/>
            <person name="Markow T.A."/>
            <person name="Kaufman T.C."/>
            <person name="Kellis M."/>
            <person name="Gelbart W."/>
            <person name="Iyer V.N."/>
            <person name="Pollard D.A."/>
            <person name="Sackton T.B."/>
            <person name="Larracuente A.M."/>
            <person name="Singh N.D."/>
            <person name="Abad J.P."/>
            <person name="Abt D.N."/>
            <person name="Adryan B."/>
            <person name="Aguade M."/>
            <person name="Akashi H."/>
            <person name="Anderson W.W."/>
            <person name="Aquadro C.F."/>
            <person name="Ardell D.H."/>
            <person name="Arguello R."/>
            <person name="Artieri C.G."/>
            <person name="Barbash D.A."/>
            <person name="Barker D."/>
            <person name="Barsanti P."/>
            <person name="Batterham P."/>
            <person name="Batzoglou S."/>
            <person name="Begun D."/>
            <person name="Bhutkar A."/>
            <person name="Blanco E."/>
            <person name="Bosak S.A."/>
            <person name="Bradley R.K."/>
            <person name="Brand A.D."/>
            <person name="Brent M.R."/>
            <person name="Brooks A.N."/>
            <person name="Brown R.H."/>
            <person name="Butlin R.K."/>
            <person name="Caggese C."/>
            <person name="Calvi B.R."/>
            <person name="Bernardo de Carvalho A."/>
            <person name="Caspi A."/>
            <person name="Castrezana S."/>
            <person name="Celniker S.E."/>
            <person name="Chang J.L."/>
            <person name="Chapple C."/>
            <person name="Chatterji S."/>
            <person name="Chinwalla A."/>
            <person name="Civetta A."/>
            <person name="Clifton S.W."/>
            <person name="Comeron J.M."/>
            <person name="Costello J.C."/>
            <person name="Coyne J.A."/>
            <person name="Daub J."/>
            <person name="David R.G."/>
            <person name="Delcher A.L."/>
            <person name="Delehaunty K."/>
            <person name="Do C.B."/>
            <person name="Ebling H."/>
            <person name="Edwards K."/>
            <person name="Eickbush T."/>
            <person name="Evans J.D."/>
            <person name="Filipski A."/>
            <person name="Findeiss S."/>
            <person name="Freyhult E."/>
            <person name="Fulton L."/>
            <person name="Fulton R."/>
            <person name="Garcia A.C."/>
            <person name="Gardiner A."/>
            <person name="Garfield D.A."/>
            <person name="Garvin B.E."/>
            <person name="Gibson G."/>
            <person name="Gilbert D."/>
            <person name="Gnerre S."/>
            <person name="Godfrey J."/>
            <person name="Good R."/>
            <person name="Gotea V."/>
            <person name="Gravely B."/>
            <person name="Greenberg A.J."/>
            <person name="Griffiths-Jones S."/>
            <person name="Gross S."/>
            <person name="Guigo R."/>
            <person name="Gustafson E.A."/>
            <person name="Haerty W."/>
            <person name="Hahn M.W."/>
            <person name="Halligan D.L."/>
            <person name="Halpern A.L."/>
            <person name="Halter G.M."/>
            <person name="Han M.V."/>
            <person name="Heger A."/>
            <person name="Hillier L."/>
            <person name="Hinrichs A.S."/>
            <person name="Holmes I."/>
            <person name="Hoskins R.A."/>
            <person name="Hubisz M.J."/>
            <person name="Hultmark D."/>
            <person name="Huntley M.A."/>
            <person name="Jaffe D.B."/>
            <person name="Jagadeeshan S."/>
            <person name="Jeck W.R."/>
            <person name="Johnson J."/>
            <person name="Jones C.D."/>
            <person name="Jordan W.C."/>
            <person name="Karpen G.H."/>
            <person name="Kataoka E."/>
            <person name="Keightley P.D."/>
            <person name="Kheradpour P."/>
            <person name="Kirkness E.F."/>
            <person name="Koerich L.B."/>
            <person name="Kristiansen K."/>
            <person name="Kudrna D."/>
            <person name="Kulathinal R.J."/>
            <person name="Kumar S."/>
            <person name="Kwok R."/>
            <person name="Lander E."/>
            <person name="Langley C.H."/>
            <person name="Lapoint R."/>
            <person name="Lazzaro B.P."/>
            <person name="Lee S.J."/>
            <person name="Levesque L."/>
            <person name="Li R."/>
            <person name="Lin C.F."/>
            <person name="Lin M.F."/>
            <person name="Lindblad-Toh K."/>
            <person name="Llopart A."/>
            <person name="Long M."/>
            <person name="Low L."/>
            <person name="Lozovsky E."/>
            <person name="Lu J."/>
            <person name="Luo M."/>
            <person name="Machado C.A."/>
            <person name="Makalowski W."/>
            <person name="Marzo M."/>
            <person name="Matsuda M."/>
            <person name="Matzkin L."/>
            <person name="McAllister B."/>
            <person name="McBride C.S."/>
            <person name="McKernan B."/>
            <person name="McKernan K."/>
            <person name="Mendez-Lago M."/>
            <person name="Minx P."/>
            <person name="Mollenhauer M.U."/>
            <person name="Montooth K."/>
            <person name="Mount S.M."/>
            <person name="Mu X."/>
            <person name="Myers E."/>
            <person name="Negre B."/>
            <person name="Newfeld S."/>
            <person name="Nielsen R."/>
            <person name="Noor M.A."/>
            <person name="O'Grady P."/>
            <person name="Pachter L."/>
            <person name="Papaceit M."/>
            <person name="Parisi M.J."/>
            <person name="Parisi M."/>
            <person name="Parts L."/>
            <person name="Pedersen J.S."/>
            <person name="Pesole G."/>
            <person name="Phillippy A.M."/>
            <person name="Ponting C.P."/>
            <person name="Pop M."/>
            <person name="Porcelli D."/>
            <person name="Powell J.R."/>
            <person name="Prohaska S."/>
            <person name="Pruitt K."/>
            <person name="Puig M."/>
            <person name="Quesneville H."/>
            <person name="Ram K.R."/>
            <person name="Rand D."/>
            <person name="Rasmussen M.D."/>
            <person name="Reed L.K."/>
            <person name="Reenan R."/>
            <person name="Reily A."/>
            <person name="Remington K.A."/>
            <person name="Rieger T.T."/>
            <person name="Ritchie M.G."/>
            <person name="Robin C."/>
            <person name="Rogers Y.H."/>
            <person name="Rohde C."/>
            <person name="Rozas J."/>
            <person name="Rubenfield M.J."/>
            <person name="Ruiz A."/>
            <person name="Russo S."/>
            <person name="Salzberg S.L."/>
            <person name="Sanchez-Gracia A."/>
            <person name="Saranga D.J."/>
            <person name="Sato H."/>
            <person name="Schaeffer S.W."/>
            <person name="Schatz M.C."/>
            <person name="Schlenke T."/>
            <person name="Schwartz R."/>
            <person name="Segarra C."/>
            <person name="Singh R.S."/>
            <person name="Sirot L."/>
            <person name="Sirota M."/>
            <person name="Sisneros N.B."/>
            <person name="Smith C.D."/>
            <person name="Smith T.F."/>
            <person name="Spieth J."/>
            <person name="Stage D.E."/>
            <person name="Stark A."/>
            <person name="Stephan W."/>
            <person name="Strausberg R.L."/>
            <person name="Strempel S."/>
            <person name="Sturgill D."/>
            <person name="Sutton G."/>
            <person name="Sutton G.G."/>
            <person name="Tao W."/>
            <person name="Teichmann S."/>
            <person name="Tobari Y.N."/>
            <person name="Tomimura Y."/>
            <person name="Tsolas J.M."/>
            <person name="Valente V.L."/>
            <person name="Venter E."/>
            <person name="Venter J.C."/>
            <person name="Vicario S."/>
            <person name="Vieira F.G."/>
            <person name="Vilella A.J."/>
            <person name="Villasante A."/>
            <person name="Walenz B."/>
            <person name="Wang J."/>
            <person name="Wasserman M."/>
            <person name="Watts T."/>
            <person name="Wilson D."/>
            <person name="Wilson R.K."/>
            <person name="Wing R.A."/>
            <person name="Wolfner M.F."/>
            <person name="Wong A."/>
            <person name="Wong G.K."/>
            <person name="Wu C.I."/>
            <person name="Wu G."/>
            <person name="Yamamoto D."/>
            <person name="Yang H.P."/>
            <person name="Yang S.P."/>
            <person name="Yorke J.A."/>
            <person name="Yoshida K."/>
            <person name="Zdobnov E."/>
            <person name="Zhang P."/>
            <person name="Zhang Y."/>
            <person name="Zimin A.V."/>
            <person name="Baldwin J."/>
            <person name="Abdouelleil A."/>
            <person name="Abdulkadir J."/>
            <person name="Abebe A."/>
            <person name="Abera B."/>
            <person name="Abreu J."/>
            <person name="Acer S.C."/>
            <person name="Aftuck L."/>
            <person name="Alexander A."/>
            <person name="An P."/>
            <person name="Anderson E."/>
            <person name="Anderson S."/>
            <person name="Arachi H."/>
            <person name="Azer M."/>
            <person name="Bachantsang P."/>
            <person name="Barry A."/>
            <person name="Bayul T."/>
            <person name="Berlin A."/>
            <person name="Bessette D."/>
            <person name="Bloom T."/>
            <person name="Blye J."/>
            <person name="Boguslavskiy L."/>
            <person name="Bonnet C."/>
            <person name="Boukhgalter B."/>
            <person name="Bourzgui I."/>
            <person name="Brown A."/>
            <person name="Cahill P."/>
            <person name="Channer S."/>
            <person name="Cheshatsang Y."/>
            <person name="Chuda L."/>
            <person name="Citroen M."/>
            <person name="Collymore A."/>
            <person name="Cooke P."/>
            <person name="Costello M."/>
            <person name="D'Aco K."/>
            <person name="Daza R."/>
            <person name="De Haan G."/>
            <person name="DeGray S."/>
            <person name="DeMaso C."/>
            <person name="Dhargay N."/>
            <person name="Dooley K."/>
            <person name="Dooley E."/>
            <person name="Doricent M."/>
            <person name="Dorje P."/>
            <person name="Dorjee K."/>
            <person name="Dupes A."/>
            <person name="Elong R."/>
            <person name="Falk J."/>
            <person name="Farina A."/>
            <person name="Faro S."/>
            <person name="Ferguson D."/>
            <person name="Fisher S."/>
            <person name="Foley C.D."/>
            <person name="Franke A."/>
            <person name="Friedrich D."/>
            <person name="Gadbois L."/>
            <person name="Gearin G."/>
            <person name="Gearin C.R."/>
            <person name="Giannoukos G."/>
            <person name="Goode T."/>
            <person name="Graham J."/>
            <person name="Grandbois E."/>
            <person name="Grewal S."/>
            <person name="Gyaltsen K."/>
            <person name="Hafez N."/>
            <person name="Hagos B."/>
            <person name="Hall J."/>
            <person name="Henson C."/>
            <person name="Hollinger A."/>
            <person name="Honan T."/>
            <person name="Huard M.D."/>
            <person name="Hughes L."/>
            <person name="Hurhula B."/>
            <person name="Husby M.E."/>
            <person name="Kamat A."/>
            <person name="Kanga B."/>
            <person name="Kashin S."/>
            <person name="Khazanovich D."/>
            <person name="Kisner P."/>
            <person name="Lance K."/>
            <person name="Lara M."/>
            <person name="Lee W."/>
            <person name="Lennon N."/>
            <person name="Letendre F."/>
            <person name="LeVine R."/>
            <person name="Lipovsky A."/>
            <person name="Liu X."/>
            <person name="Liu J."/>
            <person name="Liu S."/>
            <person name="Lokyitsang T."/>
            <person name="Lokyitsang Y."/>
            <person name="Lubonja R."/>
            <person name="Lui A."/>
            <person name="MacDonald P."/>
            <person name="Magnisalis V."/>
            <person name="Maru K."/>
            <person name="Matthews C."/>
            <person name="McCusker W."/>
            <person name="McDonough S."/>
            <person name="Mehta T."/>
            <person name="Meldrim J."/>
            <person name="Meneus L."/>
            <person name="Mihai O."/>
            <person name="Mihalev A."/>
            <person name="Mihova T."/>
            <person name="Mittelman R."/>
            <person name="Mlenga V."/>
            <person name="Montmayeur A."/>
            <person name="Mulrain L."/>
            <person name="Navidi A."/>
            <person name="Naylor J."/>
            <person name="Negash T."/>
            <person name="Nguyen T."/>
            <person name="Nguyen N."/>
            <person name="Nicol R."/>
            <person name="Norbu C."/>
            <person name="Norbu N."/>
            <person name="Novod N."/>
            <person name="O'Neill B."/>
            <person name="Osman S."/>
            <person name="Markiewicz E."/>
            <person name="Oyono O.L."/>
            <person name="Patti C."/>
            <person name="Phunkhang P."/>
            <person name="Pierre F."/>
            <person name="Priest M."/>
            <person name="Raghuraman S."/>
            <person name="Rege F."/>
            <person name="Reyes R."/>
            <person name="Rise C."/>
            <person name="Rogov P."/>
            <person name="Ross K."/>
            <person name="Ryan E."/>
            <person name="Settipalli S."/>
            <person name="Shea T."/>
            <person name="Sherpa N."/>
            <person name="Shi L."/>
            <person name="Shih D."/>
            <person name="Sparrow T."/>
            <person name="Spaulding J."/>
            <person name="Stalker J."/>
            <person name="Stange-Thomann N."/>
            <person name="Stavropoulos S."/>
            <person name="Stone C."/>
            <person name="Strader C."/>
            <person name="Tesfaye S."/>
            <person name="Thomson T."/>
            <person name="Thoulutsang Y."/>
            <person name="Thoulutsang D."/>
            <person name="Topham K."/>
            <person name="Topping I."/>
            <person name="Tsamla T."/>
            <person name="Vassiliev H."/>
            <person name="Vo A."/>
            <person name="Wangchuk T."/>
            <person name="Wangdi T."/>
            <person name="Weiand M."/>
            <person name="Wilkinson J."/>
            <person name="Wilson A."/>
            <person name="Yadav S."/>
            <person name="Young G."/>
            <person name="Yu Q."/>
            <person name="Zembek L."/>
            <person name="Zhong D."/>
            <person name="Zimmer A."/>
            <person name="Zwirko Z."/>
            <person name="Jaffe D.B."/>
            <person name="Alvarez P."/>
            <person name="Brockman W."/>
            <person name="Butler J."/>
            <person name="Chin C."/>
            <person name="Gnerre S."/>
            <person name="Grabherr M."/>
            <person name="Kleber M."/>
            <person name="Mauceli E."/>
            <person name="MacCallum I."/>
        </authorList>
    </citation>
    <scope>NUCLEOTIDE SEQUENCE [LARGE SCALE GENOMIC DNA]</scope>
    <source>
        <strain evidence="3">MSH-3 / Tucson 14011-0111.49</strain>
    </source>
</reference>
<feature type="compositionally biased region" description="Polar residues" evidence="1">
    <location>
        <begin position="189"/>
        <end position="198"/>
    </location>
</feature>
<sequence>MELDTERGEGKVLAEDDTTDAAAASAARFWQGPGILSKLKVRNALAAAAATATPIETALLLNVPKRWPSRRSSRCERRSCYWSRASPSPSPSLRRNSRQHSPSIADTPQKSPAPRWVLYERPAWTAKYFGVQETFKSTTTAIKTQSMPPRIVTKAEATNEHVRQPGTTFLTQKRREMLKRMRPISLDTYTSSSISPTAMPSPKRAHSPSNRAKATISSFEDIEVTPQELNAAGKDFKRLCVEILD</sequence>
<evidence type="ECO:0000256" key="1">
    <source>
        <dbReference type="SAM" id="MobiDB-lite"/>
    </source>
</evidence>
<dbReference type="Proteomes" id="UP000008744">
    <property type="component" value="Unassembled WGS sequence"/>
</dbReference>
<evidence type="ECO:0000313" key="2">
    <source>
        <dbReference type="EMBL" id="EDW39909.1"/>
    </source>
</evidence>
<feature type="compositionally biased region" description="Polar residues" evidence="1">
    <location>
        <begin position="99"/>
        <end position="110"/>
    </location>
</feature>
<feature type="region of interest" description="Disordered" evidence="1">
    <location>
        <begin position="189"/>
        <end position="213"/>
    </location>
</feature>
<dbReference type="AlphaFoldDB" id="B4GQN7"/>
<keyword evidence="3" id="KW-1185">Reference proteome</keyword>
<dbReference type="HOGENOM" id="CLU_1361707_0_0_1"/>
<evidence type="ECO:0000313" key="3">
    <source>
        <dbReference type="Proteomes" id="UP000008744"/>
    </source>
</evidence>
<gene>
    <name evidence="2" type="primary">Dper\GL16354</name>
    <name evidence="2" type="ORF">Dper_GL16354</name>
</gene>
<name>B4GQN7_DROPE</name>
<accession>B4GQN7</accession>
<dbReference type="EMBL" id="CH479187">
    <property type="protein sequence ID" value="EDW39909.1"/>
    <property type="molecule type" value="Genomic_DNA"/>
</dbReference>
<organism evidence="3">
    <name type="scientific">Drosophila persimilis</name>
    <name type="common">Fruit fly</name>
    <dbReference type="NCBI Taxonomy" id="7234"/>
    <lineage>
        <taxon>Eukaryota</taxon>
        <taxon>Metazoa</taxon>
        <taxon>Ecdysozoa</taxon>
        <taxon>Arthropoda</taxon>
        <taxon>Hexapoda</taxon>
        <taxon>Insecta</taxon>
        <taxon>Pterygota</taxon>
        <taxon>Neoptera</taxon>
        <taxon>Endopterygota</taxon>
        <taxon>Diptera</taxon>
        <taxon>Brachycera</taxon>
        <taxon>Muscomorpha</taxon>
        <taxon>Ephydroidea</taxon>
        <taxon>Drosophilidae</taxon>
        <taxon>Drosophila</taxon>
        <taxon>Sophophora</taxon>
    </lineage>
</organism>
<protein>
    <submittedName>
        <fullName evidence="2">GL16354</fullName>
    </submittedName>
</protein>
<proteinExistence type="predicted"/>